<dbReference type="KEGG" id="ttf:THTE_0116"/>
<dbReference type="Gene3D" id="1.10.10.10">
    <property type="entry name" value="Winged helix-like DNA-binding domain superfamily/Winged helix DNA-binding domain"/>
    <property type="match status" value="1"/>
</dbReference>
<feature type="region of interest" description="Disordered" evidence="1">
    <location>
        <begin position="1"/>
        <end position="23"/>
    </location>
</feature>
<gene>
    <name evidence="4" type="ORF">THTE_0116</name>
</gene>
<dbReference type="Pfam" id="PF08461">
    <property type="entry name" value="WHD_RNase_R"/>
    <property type="match status" value="1"/>
</dbReference>
<keyword evidence="5" id="KW-1185">Reference proteome</keyword>
<protein>
    <submittedName>
        <fullName evidence="4">Transcriptional repressor of nif and glnA operons</fullName>
    </submittedName>
</protein>
<dbReference type="PANTHER" id="PTHR41964:SF1">
    <property type="entry name" value="GLOBAL NITROGEN REGULATOR NRPR"/>
    <property type="match status" value="1"/>
</dbReference>
<dbReference type="InterPro" id="IPR038982">
    <property type="entry name" value="NrpR"/>
</dbReference>
<evidence type="ECO:0000313" key="5">
    <source>
        <dbReference type="Proteomes" id="UP000215086"/>
    </source>
</evidence>
<reference evidence="4 5" key="1">
    <citation type="journal article" name="Front. Microbiol.">
        <title>Sugar Metabolism of the First Thermophilic Planctomycete Thermogutta terrifontis: Comparative Genomic and Transcriptomic Approaches.</title>
        <authorList>
            <person name="Elcheninov A.G."/>
            <person name="Menzel P."/>
            <person name="Gudbergsdottir S.R."/>
            <person name="Slesarev A.I."/>
            <person name="Kadnikov V.V."/>
            <person name="Krogh A."/>
            <person name="Bonch-Osmolovskaya E.A."/>
            <person name="Peng X."/>
            <person name="Kublanov I.V."/>
        </authorList>
    </citation>
    <scope>NUCLEOTIDE SEQUENCE [LARGE SCALE GENOMIC DNA]</scope>
    <source>
        <strain evidence="4 5">R1</strain>
    </source>
</reference>
<dbReference type="InterPro" id="IPR002846">
    <property type="entry name" value="NRD"/>
</dbReference>
<dbReference type="InterPro" id="IPR036388">
    <property type="entry name" value="WH-like_DNA-bd_sf"/>
</dbReference>
<evidence type="ECO:0000259" key="2">
    <source>
        <dbReference type="Pfam" id="PF01995"/>
    </source>
</evidence>
<dbReference type="RefSeq" id="WP_207651742.1">
    <property type="nucleotide sequence ID" value="NZ_CP018477.1"/>
</dbReference>
<dbReference type="InterPro" id="IPR013668">
    <property type="entry name" value="RNase_R_HTH_12"/>
</dbReference>
<accession>A0A286R9S3</accession>
<organism evidence="4 5">
    <name type="scientific">Thermogutta terrifontis</name>
    <dbReference type="NCBI Taxonomy" id="1331910"/>
    <lineage>
        <taxon>Bacteria</taxon>
        <taxon>Pseudomonadati</taxon>
        <taxon>Planctomycetota</taxon>
        <taxon>Planctomycetia</taxon>
        <taxon>Pirellulales</taxon>
        <taxon>Thermoguttaceae</taxon>
        <taxon>Thermogutta</taxon>
    </lineage>
</organism>
<dbReference type="InterPro" id="IPR036984">
    <property type="entry name" value="NrpR_dom_sf"/>
</dbReference>
<dbReference type="Proteomes" id="UP000215086">
    <property type="component" value="Chromosome"/>
</dbReference>
<evidence type="ECO:0000256" key="1">
    <source>
        <dbReference type="SAM" id="MobiDB-lite"/>
    </source>
</evidence>
<feature type="domain" description="NrpR regulatory" evidence="2">
    <location>
        <begin position="102"/>
        <end position="339"/>
    </location>
</feature>
<dbReference type="Gene3D" id="3.30.70.1360">
    <property type="entry name" value="mj0159-like"/>
    <property type="match status" value="1"/>
</dbReference>
<dbReference type="InterPro" id="IPR036390">
    <property type="entry name" value="WH_DNA-bd_sf"/>
</dbReference>
<sequence>MSRKSPLPRVREEMPVSRREERKSRHRMEILRVLRKSQQPLTSGEIAEALASAGYLLSERTVRLYLNELDREGLTISYGHRGHTISEKGLAELRIAQTVQRVGYLSARIDEMTYKMTFDLERRTGTVVVNTSVVNPRDLAQCLDAVCQVFYKGYGMGRRLAILEPGETIGGVQIPAGKIGFCTICSITFNSVLLKHGIPTASRFGGLLELRDGKPVRFAEIIHYDGTSIDPLEIFIRSRMTNYRGAITDGNGLIGASFREIPEDARDVVIHLEEEMARIGLGGIMAVGLPSQPLLGIPVISGRVGVIVIAGLNPIAILEEIGYQVYSRALSGLLDFSRLITVDDLPEVLQKYLP</sequence>
<name>A0A286R9S3_9BACT</name>
<dbReference type="SUPFAM" id="SSF46785">
    <property type="entry name" value="Winged helix' DNA-binding domain"/>
    <property type="match status" value="1"/>
</dbReference>
<evidence type="ECO:0000313" key="4">
    <source>
        <dbReference type="EMBL" id="ASV72718.1"/>
    </source>
</evidence>
<dbReference type="EMBL" id="CP018477">
    <property type="protein sequence ID" value="ASV72718.1"/>
    <property type="molecule type" value="Genomic_DNA"/>
</dbReference>
<dbReference type="PANTHER" id="PTHR41964">
    <property type="entry name" value="GLOBAL NITROGEN REGULATOR NRPR"/>
    <property type="match status" value="1"/>
</dbReference>
<dbReference type="Pfam" id="PF01995">
    <property type="entry name" value="NRD1_2"/>
    <property type="match status" value="1"/>
</dbReference>
<feature type="compositionally biased region" description="Basic and acidic residues" evidence="1">
    <location>
        <begin position="9"/>
        <end position="23"/>
    </location>
</feature>
<dbReference type="AlphaFoldDB" id="A0A286R9S3"/>
<proteinExistence type="predicted"/>
<evidence type="ECO:0000259" key="3">
    <source>
        <dbReference type="Pfam" id="PF08461"/>
    </source>
</evidence>
<feature type="domain" description="Ribonuclease R winged-helix" evidence="3">
    <location>
        <begin position="28"/>
        <end position="93"/>
    </location>
</feature>